<keyword evidence="2" id="KW-1185">Reference proteome</keyword>
<gene>
    <name evidence="1" type="ORF">MENTE1834_LOCUS14452</name>
</gene>
<accession>A0ACB0YN88</accession>
<reference evidence="1" key="1">
    <citation type="submission" date="2023-11" db="EMBL/GenBank/DDBJ databases">
        <authorList>
            <person name="Poullet M."/>
        </authorList>
    </citation>
    <scope>NUCLEOTIDE SEQUENCE</scope>
    <source>
        <strain evidence="1">E1834</strain>
    </source>
</reference>
<protein>
    <submittedName>
        <fullName evidence="1">Uncharacterized protein</fullName>
    </submittedName>
</protein>
<dbReference type="EMBL" id="CAVMJV010000015">
    <property type="protein sequence ID" value="CAK5054589.1"/>
    <property type="molecule type" value="Genomic_DNA"/>
</dbReference>
<organism evidence="1 2">
    <name type="scientific">Meloidogyne enterolobii</name>
    <name type="common">Root-knot nematode worm</name>
    <name type="synonym">Meloidogyne mayaguensis</name>
    <dbReference type="NCBI Taxonomy" id="390850"/>
    <lineage>
        <taxon>Eukaryota</taxon>
        <taxon>Metazoa</taxon>
        <taxon>Ecdysozoa</taxon>
        <taxon>Nematoda</taxon>
        <taxon>Chromadorea</taxon>
        <taxon>Rhabditida</taxon>
        <taxon>Tylenchina</taxon>
        <taxon>Tylenchomorpha</taxon>
        <taxon>Tylenchoidea</taxon>
        <taxon>Meloidogynidae</taxon>
        <taxon>Meloidogyninae</taxon>
        <taxon>Meloidogyne</taxon>
    </lineage>
</organism>
<comment type="caution">
    <text evidence="1">The sequence shown here is derived from an EMBL/GenBank/DDBJ whole genome shotgun (WGS) entry which is preliminary data.</text>
</comment>
<evidence type="ECO:0000313" key="2">
    <source>
        <dbReference type="Proteomes" id="UP001497535"/>
    </source>
</evidence>
<name>A0ACB0YN88_MELEN</name>
<proteinExistence type="predicted"/>
<dbReference type="Proteomes" id="UP001497535">
    <property type="component" value="Unassembled WGS sequence"/>
</dbReference>
<evidence type="ECO:0000313" key="1">
    <source>
        <dbReference type="EMBL" id="CAK5054589.1"/>
    </source>
</evidence>
<sequence>MADPNNLPPRPPQSVTPRTGVPQWSITRRERTEMTPPGRSSSRSGTEGGDSDSDSGGGIYRARTVTSTERVQIVQMPMELSQVSSEQLEMISLSPETEASREVCTTTTTIEAGAVPIVGGLTSSGVPIVSGIYLNRESRRTTTIITTTKTTYKILEDTSDDDLEFVQMPESTISTSTATTIKEKDDFLIINKTDSSITSTSEDDDNYDLKSSTSSLLLKQIPLKTKKDEDDEETVITTTNTTIDKLNENKKKEEEEIIVTSSNIVVIPSEIRSPPYSPHSFANTSTFSSPNSEGIMHTFDDEEFCAQLAKAAEASISPSFKTTTTKPVREISEEPLEHWVMLPDSQQQLKECSTQTTTEEIEENNPSTSCWNEAKSVEIDNYVNVYSNGYYSKLIEEDEGILNGTKRESPLANLFETTQQSQLEESQLDRHVNVYSSGYSDEIKPKTSKMREYPIEEPFIGNIYVLERNELKDLPLEVEKKHAGFYDVLPSTSMGETEKKIGTFEKLTNMFKGSKVVDDFPVDFEPFTGPIFNTNLISEAPNEYILSSVNVYSTGRSDEKTTVLTPSEFPKNEVPFIGTFSETNKSELETIPLEVERRHIGFYKNLEEEDKKPGALEKLTQIFKESKKIEEYPVKSDPFTGQVASTSVMIEAKNEPIHSMVSIYSSGRSDEAPTTKTTEFPVNESPFTGNVSESNRQLELTPILLEIEQLHLGYYDHLPSTIIDEEKKPGALEKLTQIFKRPKTEGDYPVDSEPYTGPLSSLNINSEAREEPIHSLVSVYSSGRYDEIPTTTKMNEFPINEAPYIGIVPEPRIVPELERIPLKLEKQFDLPRELPTELTEYPNFEEIFIGHIHELQRNEVENVPLEVEKKHIGFYEGTPSTSNEEKKHGTLEKLTRIFKGSKKSEEFPVDSEPFAGLIATTSSMPEAQTEPIRSLVSVYSSGHSNEQPLTKPTEYPQIEEQFTGHITESIKEAELGVQPLELERLHTGFDQNLPTIHSEMEHMPIGFEKKHIGYYEHLPSTSTKTSEYPRHEEPFIGHIHDLHQNEIDSVPIEVENKHVGYYEHLPSTTSKEEKKPGTLEKLTSLFKGSKTEGEFPVNAEPYSGPITLTNTDTDLTTEPIHSMVSIYSSGRSDEIHQSKSTEFPINETPFVDYVPESKLHSGMEHIPLDLEKKYIGYYEELPSTSTKTTEHPEPEQPFIGHIHSLQWNEVEVMTLEVENNYIGFYDHLPSTTLKEEKKPGTLEKLTKIFKGGKHLEEYPVDLKPYSGWIASTSTTPESKMEPLHSLVSVYSSGRSDEAPLSTKIPEYSKEQQYLGHVPDSSRQNELHEIPLEVERRHVGYYEHLPSHPKEDSKHHGALESLTHFFKSEPKHDTYPKDIDPFSGHLYETSRPLELTEAPIDNQVAVYSSGRSDEIPTKIIKISEFPINEDPFIGNTFEANKLEEIEGVPLEVEGKHVGYYEHLPPTTTKTSEYPKIQQPFIGHIHSLQRSGVEDMPMEVDNKHAGYYEHLPSLTVKEEKKPGALEKLTHIFKGSKTTEEFPEATEPYMGSLTSTNVAPEVKHQPILSMVGVYSSGIFEENEARKESEYPINEEPFAGNIYTLQKEELDEKLLEVEKKHIGFYEGTPSTSSEEKKHGTLEKLTRIFKGSKKSEEYLVDSEPFTGIIATTSSVPEAQTEPIHSFVTVYSSGRSEQPPVKTTEFLEEIASNLPETKVHSEMEHMPIEVERRHIGYYEQLPSIPTKTSEYPEIEQPFIGHIHSIRRNESEDFPMNIENKHIGFYEHHLSKNQEEKKTGALEKLTSLFIGSKTEGDFPVDSEPYSGPITLTNTDTDLTTEPIHSMVSIYSSGRYDEGQTTKHSEFPINEAPFVDYVPESKLHSGMEHIPLDLEKKYIGYYEQLPSTSSKTSHPEPEQPFIGHIHYLQRNEMEDMPMDIENKHIGFYEHLPSFAVKEEKKPGALEKLTKLFKGGKTLGEYPVDSEPFSGQIASTSLMTESRMEPISSLVSVYSSGRSDETPTTKITEFPKIEAPFIGNIPETKLGFELNSLPIEIDKKHIGFYEKSPPPLKKEETKYPKMEVIEDYSEPFTGTFSEITRHLELTEAPIDNQVAVYSSGRSDEIPTKIIKISEFPINEDPFIGNIFEANKLEEIEGVPLEVEGKHVGYYESLPSTTSEEEKKPGALEKLSHLFKSGESKDAYPKITAPYSGHVFESIHTEFTESPLEHHVSVYSSGETLEPPKILKTTEYPINEEPYFSYVPDSRRKNELNEVPLELENRHVGYYEHLPSTTTDGEEKKPGGTLAKLTQLFKGSRISEDFPIDKEAYTGHVSVTGTTNEATNVPIHSLVNIYSSGISDEHLTTKMAEFPKLEEPFIGYISETKRLSDLDPANFDVEMKNIGYYEHLPTSLIEEKHGKLDKLTQFFKRTKNVGDFPLDSEPYSGQIASTSTMPESKMEPIHSLVNVCSSGRSDEISSEIPPKIIKQTEIETQFATKVQAELEGIPLDIEKKHVGYYDQLSLASSMDEKKKPGRLEKLTKLFKRSKNEGEFPFDSEPFVGEIKGTQKMSELATEPIHSMVSIYSSGRSDEVRTTKITEFPINEAPFVGNVHKVIRHSEIETSPLEVEAQHVGYYEQLPSTSTKASEYPKLEESFIGHVHENRLQSELNELPLDVEKKHLGYYESLTETSKYPKLEQPFIGHIHDLQQNEIENVPIEVENKHVGYYEHHPSSTISKEEKKPGAIEKLTKLFKGSKTEEFPADSEPFDGYIANTNVATEAQFEPIHPFVSIYSSGRSDDVPTKMPEYPKIEVPFIGHVHESFRQSDLNSTPIEVEKRHVGYYEQLPSKVVETPSSKMTDFPNIEAQFIGNVPETSKRYDIHPVPFEVENNYIGYYEHLPLKIQEEKKPGALEKLTNLFKGSKKEGEFPTDSEPYFGPLKETKVVSEATGEPIHSLISVYSSGRSDKIPTARIPTESVEESSAQYLFETERNSELPEQQLNNIVNVYSSGQSDDVPTTKLTEFPINEAPFVGNVHEIKRQECETLPLEVEMKNVGYYEHLPSVTTREEEVKKPGLLDKISHLFKEDVTSSYYPQITAPFSGHIFETNRPTELYESGIDKHVNVYSSGRSDEIPKAVEYPTETSYVGHVSESKRLPEIDSVPLEVERRHIGYYECLPTTAEHSEKKLGTLEKLTQFLKGSKTTEEYLVDSEPYTGTVQRIEATSEVPNEPINAFVSIYSSGRSDEIHQSKSTEFPINEAPFVDYVPESKLQSGIEHIPLDLERKYIGYYEQLPSTSSKTFEHPEIEQPFIGHIHSCKLNEVETVPMEVENKHIGYYEHLIPTNDEEKKPGALVKLSKLFKGSKTDGDYPSDSEPYSGQISETDILPELPEQSLHSFANIYSSGRSDEIPSKQFPEHPKSGEIFIGNIFETKQISELQTEPLDIQNKHVGYYEKLPITSKKDEEEEKKPGAFEKLSLFFKGEETRDFYPQITG</sequence>